<gene>
    <name evidence="15" type="ORF">M569_11273</name>
</gene>
<feature type="domain" description="RING-type" evidence="14">
    <location>
        <begin position="1"/>
        <end position="84"/>
    </location>
</feature>
<name>S8C9N0_9LAMI</name>
<keyword evidence="11" id="KW-0862">Zinc</keyword>
<dbReference type="UniPathway" id="UPA00143"/>
<comment type="cofactor">
    <cofactor evidence="2">
        <name>Zn(2+)</name>
        <dbReference type="ChEBI" id="CHEBI:29105"/>
    </cofactor>
</comment>
<keyword evidence="9 12" id="KW-0863">Zinc-finger</keyword>
<dbReference type="SUPFAM" id="SSF57850">
    <property type="entry name" value="RING/U-box"/>
    <property type="match status" value="1"/>
</dbReference>
<keyword evidence="8" id="KW-0677">Repeat</keyword>
<dbReference type="OrthoDB" id="9977870at2759"/>
<evidence type="ECO:0000256" key="10">
    <source>
        <dbReference type="ARBA" id="ARBA00022786"/>
    </source>
</evidence>
<evidence type="ECO:0000256" key="4">
    <source>
        <dbReference type="ARBA" id="ARBA00005884"/>
    </source>
</evidence>
<keyword evidence="6" id="KW-0808">Transferase</keyword>
<dbReference type="Proteomes" id="UP000015453">
    <property type="component" value="Unassembled WGS sequence"/>
</dbReference>
<dbReference type="EMBL" id="AUSU01005437">
    <property type="protein sequence ID" value="EPS63510.1"/>
    <property type="molecule type" value="Genomic_DNA"/>
</dbReference>
<dbReference type="PROSITE" id="PS51873">
    <property type="entry name" value="TRIAD"/>
    <property type="match status" value="1"/>
</dbReference>
<evidence type="ECO:0000313" key="16">
    <source>
        <dbReference type="Proteomes" id="UP000015453"/>
    </source>
</evidence>
<reference evidence="15 16" key="1">
    <citation type="journal article" date="2013" name="BMC Genomics">
        <title>The miniature genome of a carnivorous plant Genlisea aurea contains a low number of genes and short non-coding sequences.</title>
        <authorList>
            <person name="Leushkin E.V."/>
            <person name="Sutormin R.A."/>
            <person name="Nabieva E.R."/>
            <person name="Penin A.A."/>
            <person name="Kondrashov A.S."/>
            <person name="Logacheva M.D."/>
        </authorList>
    </citation>
    <scope>NUCLEOTIDE SEQUENCE [LARGE SCALE GENOMIC DNA]</scope>
</reference>
<evidence type="ECO:0000256" key="7">
    <source>
        <dbReference type="ARBA" id="ARBA00022723"/>
    </source>
</evidence>
<keyword evidence="7" id="KW-0479">Metal-binding</keyword>
<dbReference type="EC" id="2.3.2.31" evidence="5"/>
<proteinExistence type="inferred from homology"/>
<evidence type="ECO:0000259" key="14">
    <source>
        <dbReference type="PROSITE" id="PS51873"/>
    </source>
</evidence>
<evidence type="ECO:0000256" key="3">
    <source>
        <dbReference type="ARBA" id="ARBA00003976"/>
    </source>
</evidence>
<dbReference type="FunFam" id="1.20.120.1750:FF:000019">
    <property type="entry name" value="RBR-type E3 ubiquitin transferase"/>
    <property type="match status" value="1"/>
</dbReference>
<protein>
    <recommendedName>
        <fullName evidence="5">RBR-type E3 ubiquitin transferase</fullName>
        <ecNumber evidence="5">2.3.2.31</ecNumber>
    </recommendedName>
</protein>
<feature type="non-terminal residue" evidence="15">
    <location>
        <position position="1"/>
    </location>
</feature>
<evidence type="ECO:0000256" key="11">
    <source>
        <dbReference type="ARBA" id="ARBA00022833"/>
    </source>
</evidence>
<evidence type="ECO:0000256" key="5">
    <source>
        <dbReference type="ARBA" id="ARBA00012251"/>
    </source>
</evidence>
<evidence type="ECO:0000256" key="8">
    <source>
        <dbReference type="ARBA" id="ARBA00022737"/>
    </source>
</evidence>
<sequence>KVPWHEGMNCREYARRNPFPLPEEAKLKSLAHRNMWRQCVQCKHMIELETGCYHMTCRCGHQFCYTCGAEWKNNKSTCGCPLWDDNLIMEQDFADDDDDDDDD</sequence>
<evidence type="ECO:0000256" key="6">
    <source>
        <dbReference type="ARBA" id="ARBA00022679"/>
    </source>
</evidence>
<organism evidence="15 16">
    <name type="scientific">Genlisea aurea</name>
    <dbReference type="NCBI Taxonomy" id="192259"/>
    <lineage>
        <taxon>Eukaryota</taxon>
        <taxon>Viridiplantae</taxon>
        <taxon>Streptophyta</taxon>
        <taxon>Embryophyta</taxon>
        <taxon>Tracheophyta</taxon>
        <taxon>Spermatophyta</taxon>
        <taxon>Magnoliopsida</taxon>
        <taxon>eudicotyledons</taxon>
        <taxon>Gunneridae</taxon>
        <taxon>Pentapetalae</taxon>
        <taxon>asterids</taxon>
        <taxon>lamiids</taxon>
        <taxon>Lamiales</taxon>
        <taxon>Lentibulariaceae</taxon>
        <taxon>Genlisea</taxon>
    </lineage>
</organism>
<dbReference type="InterPro" id="IPR044066">
    <property type="entry name" value="TRIAD_supradom"/>
</dbReference>
<comment type="function">
    <text evidence="3">Might act as an E3 ubiquitin-protein ligase, or as part of E3 complex, which accepts ubiquitin from specific E2 ubiquitin-conjugating enzymes and then transfers it to substrates.</text>
</comment>
<evidence type="ECO:0000313" key="15">
    <source>
        <dbReference type="EMBL" id="EPS63510.1"/>
    </source>
</evidence>
<evidence type="ECO:0000256" key="1">
    <source>
        <dbReference type="ARBA" id="ARBA00001798"/>
    </source>
</evidence>
<dbReference type="Gene3D" id="1.20.120.1750">
    <property type="match status" value="1"/>
</dbReference>
<dbReference type="PROSITE" id="PS50089">
    <property type="entry name" value="ZF_RING_2"/>
    <property type="match status" value="1"/>
</dbReference>
<dbReference type="AlphaFoldDB" id="S8C9N0"/>
<accession>S8C9N0</accession>
<dbReference type="InterPro" id="IPR001841">
    <property type="entry name" value="Znf_RING"/>
</dbReference>
<comment type="caution">
    <text evidence="15">The sequence shown here is derived from an EMBL/GenBank/DDBJ whole genome shotgun (WGS) entry which is preliminary data.</text>
</comment>
<dbReference type="InterPro" id="IPR002867">
    <property type="entry name" value="IBR_dom"/>
</dbReference>
<evidence type="ECO:0000256" key="9">
    <source>
        <dbReference type="ARBA" id="ARBA00022771"/>
    </source>
</evidence>
<keyword evidence="16" id="KW-1185">Reference proteome</keyword>
<dbReference type="PANTHER" id="PTHR11685">
    <property type="entry name" value="RBR FAMILY RING FINGER AND IBR DOMAIN-CONTAINING"/>
    <property type="match status" value="1"/>
</dbReference>
<comment type="similarity">
    <text evidence="4">Belongs to the RBR family. Ariadne subfamily.</text>
</comment>
<dbReference type="GO" id="GO:0061630">
    <property type="term" value="F:ubiquitin protein ligase activity"/>
    <property type="evidence" value="ECO:0007669"/>
    <property type="project" value="UniProtKB-EC"/>
</dbReference>
<evidence type="ECO:0000256" key="12">
    <source>
        <dbReference type="PROSITE-ProRule" id="PRU00175"/>
    </source>
</evidence>
<evidence type="ECO:0000259" key="13">
    <source>
        <dbReference type="PROSITE" id="PS50089"/>
    </source>
</evidence>
<comment type="catalytic activity">
    <reaction evidence="1">
        <text>[E2 ubiquitin-conjugating enzyme]-S-ubiquitinyl-L-cysteine + [acceptor protein]-L-lysine = [E2 ubiquitin-conjugating enzyme]-L-cysteine + [acceptor protein]-N(6)-ubiquitinyl-L-lysine.</text>
        <dbReference type="EC" id="2.3.2.31"/>
    </reaction>
</comment>
<dbReference type="SMART" id="SM00647">
    <property type="entry name" value="IBR"/>
    <property type="match status" value="1"/>
</dbReference>
<evidence type="ECO:0000256" key="2">
    <source>
        <dbReference type="ARBA" id="ARBA00001947"/>
    </source>
</evidence>
<dbReference type="InterPro" id="IPR031127">
    <property type="entry name" value="E3_UB_ligase_RBR"/>
</dbReference>
<keyword evidence="10" id="KW-0833">Ubl conjugation pathway</keyword>
<feature type="non-terminal residue" evidence="15">
    <location>
        <position position="103"/>
    </location>
</feature>
<dbReference type="GO" id="GO:0008270">
    <property type="term" value="F:zinc ion binding"/>
    <property type="evidence" value="ECO:0007669"/>
    <property type="project" value="UniProtKB-KW"/>
</dbReference>
<dbReference type="CDD" id="cd22584">
    <property type="entry name" value="Rcat_RBR_unk"/>
    <property type="match status" value="1"/>
</dbReference>
<dbReference type="Pfam" id="PF01485">
    <property type="entry name" value="IBR"/>
    <property type="match status" value="1"/>
</dbReference>
<dbReference type="GO" id="GO:0016567">
    <property type="term" value="P:protein ubiquitination"/>
    <property type="evidence" value="ECO:0007669"/>
    <property type="project" value="UniProtKB-UniPathway"/>
</dbReference>
<feature type="domain" description="RING-type" evidence="13">
    <location>
        <begin position="39"/>
        <end position="82"/>
    </location>
</feature>